<protein>
    <submittedName>
        <fullName evidence="1">Uncharacterized protein</fullName>
    </submittedName>
</protein>
<evidence type="ECO:0000313" key="2">
    <source>
        <dbReference type="Proteomes" id="UP000054538"/>
    </source>
</evidence>
<name>A0A0D0DGP7_9AGAM</name>
<dbReference type="EMBL" id="KN824948">
    <property type="protein sequence ID" value="KIK97187.1"/>
    <property type="molecule type" value="Genomic_DNA"/>
</dbReference>
<accession>A0A0D0DGP7</accession>
<organism evidence="1 2">
    <name type="scientific">Paxillus rubicundulus Ve08.2h10</name>
    <dbReference type="NCBI Taxonomy" id="930991"/>
    <lineage>
        <taxon>Eukaryota</taxon>
        <taxon>Fungi</taxon>
        <taxon>Dikarya</taxon>
        <taxon>Basidiomycota</taxon>
        <taxon>Agaricomycotina</taxon>
        <taxon>Agaricomycetes</taxon>
        <taxon>Agaricomycetidae</taxon>
        <taxon>Boletales</taxon>
        <taxon>Paxilineae</taxon>
        <taxon>Paxillaceae</taxon>
        <taxon>Paxillus</taxon>
    </lineage>
</organism>
<reference evidence="2" key="2">
    <citation type="submission" date="2015-01" db="EMBL/GenBank/DDBJ databases">
        <title>Evolutionary Origins and Diversification of the Mycorrhizal Mutualists.</title>
        <authorList>
            <consortium name="DOE Joint Genome Institute"/>
            <consortium name="Mycorrhizal Genomics Consortium"/>
            <person name="Kohler A."/>
            <person name="Kuo A."/>
            <person name="Nagy L.G."/>
            <person name="Floudas D."/>
            <person name="Copeland A."/>
            <person name="Barry K.W."/>
            <person name="Cichocki N."/>
            <person name="Veneault-Fourrey C."/>
            <person name="LaButti K."/>
            <person name="Lindquist E.A."/>
            <person name="Lipzen A."/>
            <person name="Lundell T."/>
            <person name="Morin E."/>
            <person name="Murat C."/>
            <person name="Riley R."/>
            <person name="Ohm R."/>
            <person name="Sun H."/>
            <person name="Tunlid A."/>
            <person name="Henrissat B."/>
            <person name="Grigoriev I.V."/>
            <person name="Hibbett D.S."/>
            <person name="Martin F."/>
        </authorList>
    </citation>
    <scope>NUCLEOTIDE SEQUENCE [LARGE SCALE GENOMIC DNA]</scope>
    <source>
        <strain evidence="2">Ve08.2h10</strain>
    </source>
</reference>
<reference evidence="1 2" key="1">
    <citation type="submission" date="2014-04" db="EMBL/GenBank/DDBJ databases">
        <authorList>
            <consortium name="DOE Joint Genome Institute"/>
            <person name="Kuo A."/>
            <person name="Kohler A."/>
            <person name="Jargeat P."/>
            <person name="Nagy L.G."/>
            <person name="Floudas D."/>
            <person name="Copeland A."/>
            <person name="Barry K.W."/>
            <person name="Cichocki N."/>
            <person name="Veneault-Fourrey C."/>
            <person name="LaButti K."/>
            <person name="Lindquist E.A."/>
            <person name="Lipzen A."/>
            <person name="Lundell T."/>
            <person name="Morin E."/>
            <person name="Murat C."/>
            <person name="Sun H."/>
            <person name="Tunlid A."/>
            <person name="Henrissat B."/>
            <person name="Grigoriev I.V."/>
            <person name="Hibbett D.S."/>
            <person name="Martin F."/>
            <person name="Nordberg H.P."/>
            <person name="Cantor M.N."/>
            <person name="Hua S.X."/>
        </authorList>
    </citation>
    <scope>NUCLEOTIDE SEQUENCE [LARGE SCALE GENOMIC DNA]</scope>
    <source>
        <strain evidence="1 2">Ve08.2h10</strain>
    </source>
</reference>
<gene>
    <name evidence="1" type="ORF">PAXRUDRAFT_825201</name>
</gene>
<dbReference type="Proteomes" id="UP000054538">
    <property type="component" value="Unassembled WGS sequence"/>
</dbReference>
<dbReference type="AlphaFoldDB" id="A0A0D0DGP7"/>
<dbReference type="HOGENOM" id="CLU_2868307_0_0_1"/>
<dbReference type="InParanoid" id="A0A0D0DGP7"/>
<sequence>MAPHCLACQGFQENNWLAPEHCLAEITGIFAQEVHCCMTTSDIESSYLADEARCTTRVACASWS</sequence>
<proteinExistence type="predicted"/>
<keyword evidence="2" id="KW-1185">Reference proteome</keyword>
<evidence type="ECO:0000313" key="1">
    <source>
        <dbReference type="EMBL" id="KIK97187.1"/>
    </source>
</evidence>